<dbReference type="AlphaFoldDB" id="A0A6S6SJ51"/>
<feature type="signal peptide" evidence="1">
    <location>
        <begin position="1"/>
        <end position="20"/>
    </location>
</feature>
<sequence length="215" mass="23719">MMKKLYVVLAGLLLSGSVLAQGNVPIGEFSKGQLAGWEPKAFSGKTQYQLVKEGNNTILKATSNSSASGLGRKIRVDLTKTPVLNWMWRVDNKLENLNEQTKQGDDYVARVYVILDGGLLVWNTKALNYVWSSNQPRGTTWGNAFLPKNAKMTAVRGTQDKVGGWVREKRNVRADFKRIYGQDITHIDGVALMTDTDNGKGQATAAYGDIFFSAK</sequence>
<evidence type="ECO:0000313" key="2">
    <source>
        <dbReference type="EMBL" id="CAA6807366.1"/>
    </source>
</evidence>
<keyword evidence="1" id="KW-0732">Signal</keyword>
<evidence type="ECO:0008006" key="3">
    <source>
        <dbReference type="Google" id="ProtNLM"/>
    </source>
</evidence>
<feature type="chain" id="PRO_5027589704" description="DUF3047 domain-containing protein" evidence="1">
    <location>
        <begin position="21"/>
        <end position="215"/>
    </location>
</feature>
<organism evidence="2">
    <name type="scientific">uncultured Thiotrichaceae bacterium</name>
    <dbReference type="NCBI Taxonomy" id="298394"/>
    <lineage>
        <taxon>Bacteria</taxon>
        <taxon>Pseudomonadati</taxon>
        <taxon>Pseudomonadota</taxon>
        <taxon>Gammaproteobacteria</taxon>
        <taxon>Thiotrichales</taxon>
        <taxon>Thiotrichaceae</taxon>
        <taxon>environmental samples</taxon>
    </lineage>
</organism>
<proteinExistence type="predicted"/>
<dbReference type="EMBL" id="CACVAV010000113">
    <property type="protein sequence ID" value="CAA6807366.1"/>
    <property type="molecule type" value="Genomic_DNA"/>
</dbReference>
<name>A0A6S6SJ51_9GAMM</name>
<accession>A0A6S6SJ51</accession>
<protein>
    <recommendedName>
        <fullName evidence="3">DUF3047 domain-containing protein</fullName>
    </recommendedName>
</protein>
<evidence type="ECO:0000256" key="1">
    <source>
        <dbReference type="SAM" id="SignalP"/>
    </source>
</evidence>
<reference evidence="2" key="1">
    <citation type="submission" date="2020-01" db="EMBL/GenBank/DDBJ databases">
        <authorList>
            <person name="Meier V. D."/>
            <person name="Meier V D."/>
        </authorList>
    </citation>
    <scope>NUCLEOTIDE SEQUENCE</scope>
    <source>
        <strain evidence="2">HLG_WM_MAG_08</strain>
    </source>
</reference>
<gene>
    <name evidence="2" type="ORF">HELGO_WM32945</name>
</gene>
<dbReference type="InterPro" id="IPR021409">
    <property type="entry name" value="DUF3047"/>
</dbReference>
<dbReference type="Pfam" id="PF11249">
    <property type="entry name" value="DUF3047"/>
    <property type="match status" value="1"/>
</dbReference>